<comment type="caution">
    <text evidence="3">The sequence shown here is derived from an EMBL/GenBank/DDBJ whole genome shotgun (WGS) entry which is preliminary data.</text>
</comment>
<dbReference type="EMBL" id="CAXAMN010004514">
    <property type="protein sequence ID" value="CAK9009766.1"/>
    <property type="molecule type" value="Genomic_DNA"/>
</dbReference>
<sequence length="398" mass="43443">MGAAKATRRLELILAGSHVARKRKEATQLLKLAGWTFALHLLNRLEHSVVVPDLVAWSAAQNRLAKQLAWRQAVALLGEVQQRRLQVDAVLTAVTINACRDRWQQACAILANATRRNLSSQVACSSSILACGMATEWRQALAVLSEAKRCLNVTTYSCAVSAMEKAAQWQKALQLLRQAEGQQVMPDLVLYSSVISATEAAGGRWQHALQLLEDARHWRIQANLVMLSAAISALEKGSEWQRALRLLATVGRPDLVACNAAISACKQGSAWELALSLTPEAALYGLNSTLHSLALSHRWKECVHLLAVLAPALQLQPDVVSVGFALRAAQASHLMPWQQRLKYAPPSNTREVLAAAGLQELMGLSPMWPLCSTQAGWEDVSYMGEAITFIQAVAEVCR</sequence>
<dbReference type="Proteomes" id="UP001642484">
    <property type="component" value="Unassembled WGS sequence"/>
</dbReference>
<proteinExistence type="predicted"/>
<dbReference type="InterPro" id="IPR002885">
    <property type="entry name" value="PPR_rpt"/>
</dbReference>
<evidence type="ECO:0008006" key="5">
    <source>
        <dbReference type="Google" id="ProtNLM"/>
    </source>
</evidence>
<dbReference type="PANTHER" id="PTHR47447">
    <property type="entry name" value="OS03G0856100 PROTEIN"/>
    <property type="match status" value="1"/>
</dbReference>
<evidence type="ECO:0000256" key="1">
    <source>
        <dbReference type="ARBA" id="ARBA00022737"/>
    </source>
</evidence>
<dbReference type="InterPro" id="IPR011990">
    <property type="entry name" value="TPR-like_helical_dom_sf"/>
</dbReference>
<keyword evidence="4" id="KW-1185">Reference proteome</keyword>
<evidence type="ECO:0000313" key="4">
    <source>
        <dbReference type="Proteomes" id="UP001642484"/>
    </source>
</evidence>
<organism evidence="3 4">
    <name type="scientific">Durusdinium trenchii</name>
    <dbReference type="NCBI Taxonomy" id="1381693"/>
    <lineage>
        <taxon>Eukaryota</taxon>
        <taxon>Sar</taxon>
        <taxon>Alveolata</taxon>
        <taxon>Dinophyceae</taxon>
        <taxon>Suessiales</taxon>
        <taxon>Symbiodiniaceae</taxon>
        <taxon>Durusdinium</taxon>
    </lineage>
</organism>
<feature type="repeat" description="PPR" evidence="2">
    <location>
        <begin position="152"/>
        <end position="186"/>
    </location>
</feature>
<gene>
    <name evidence="3" type="ORF">CCMP2556_LOCUS9802</name>
</gene>
<reference evidence="3 4" key="1">
    <citation type="submission" date="2024-02" db="EMBL/GenBank/DDBJ databases">
        <authorList>
            <person name="Chen Y."/>
            <person name="Shah S."/>
            <person name="Dougan E. K."/>
            <person name="Thang M."/>
            <person name="Chan C."/>
        </authorList>
    </citation>
    <scope>NUCLEOTIDE SEQUENCE [LARGE SCALE GENOMIC DNA]</scope>
</reference>
<evidence type="ECO:0000256" key="2">
    <source>
        <dbReference type="PROSITE-ProRule" id="PRU00708"/>
    </source>
</evidence>
<evidence type="ECO:0000313" key="3">
    <source>
        <dbReference type="EMBL" id="CAK9009766.1"/>
    </source>
</evidence>
<protein>
    <recommendedName>
        <fullName evidence="5">Pentatricopeptide repeat-containing protein, chloroplastic</fullName>
    </recommendedName>
</protein>
<keyword evidence="1" id="KW-0677">Repeat</keyword>
<accession>A0ABP0J5Z1</accession>
<name>A0ABP0J5Z1_9DINO</name>
<dbReference type="Gene3D" id="1.25.40.10">
    <property type="entry name" value="Tetratricopeptide repeat domain"/>
    <property type="match status" value="1"/>
</dbReference>
<dbReference type="PANTHER" id="PTHR47447:SF17">
    <property type="entry name" value="OS12G0638900 PROTEIN"/>
    <property type="match status" value="1"/>
</dbReference>
<dbReference type="PROSITE" id="PS51375">
    <property type="entry name" value="PPR"/>
    <property type="match status" value="1"/>
</dbReference>